<dbReference type="EMBL" id="AFCT01001159">
    <property type="protein sequence ID" value="EHC87126.1"/>
    <property type="molecule type" value="Genomic_DNA"/>
</dbReference>
<dbReference type="AlphaFoldDB" id="G5QKM9"/>
<evidence type="ECO:0000313" key="2">
    <source>
        <dbReference type="Proteomes" id="UP000004903"/>
    </source>
</evidence>
<proteinExistence type="predicted"/>
<accession>G5QKM9</accession>
<comment type="caution">
    <text evidence="1">The sequence shown here is derived from an EMBL/GenBank/DDBJ whole genome shotgun (WGS) entry which is preliminary data.</text>
</comment>
<organism evidence="1 2">
    <name type="scientific">Salmonella enterica subsp. enterica serovar Rubislaw str. A4-653</name>
    <dbReference type="NCBI Taxonomy" id="913081"/>
    <lineage>
        <taxon>Bacteria</taxon>
        <taxon>Pseudomonadati</taxon>
        <taxon>Pseudomonadota</taxon>
        <taxon>Gammaproteobacteria</taxon>
        <taxon>Enterobacterales</taxon>
        <taxon>Enterobacteriaceae</taxon>
        <taxon>Salmonella</taxon>
    </lineage>
</organism>
<reference evidence="1 2" key="1">
    <citation type="journal article" date="2011" name="BMC Genomics">
        <title>Genome sequencing reveals diversification of virulence factor content and possible host adaptation in distinct subpopulations of Salmonella enterica.</title>
        <authorList>
            <person name="den Bakker H.C."/>
            <person name="Moreno Switt A.I."/>
            <person name="Govoni G."/>
            <person name="Cummings C.A."/>
            <person name="Ranieri M.L."/>
            <person name="Degoricija L."/>
            <person name="Hoelzer K."/>
            <person name="Rodriguez-Rivera L.D."/>
            <person name="Brown S."/>
            <person name="Bolchacova E."/>
            <person name="Furtado M.R."/>
            <person name="Wiedmann M."/>
        </authorList>
    </citation>
    <scope>NUCLEOTIDE SEQUENCE [LARGE SCALE GENOMIC DNA]</scope>
    <source>
        <strain evidence="1 2">A4-653</strain>
    </source>
</reference>
<evidence type="ECO:0000313" key="1">
    <source>
        <dbReference type="EMBL" id="EHC87126.1"/>
    </source>
</evidence>
<dbReference type="Proteomes" id="UP000004903">
    <property type="component" value="Unassembled WGS sequence"/>
</dbReference>
<dbReference type="PATRIC" id="fig|913081.3.peg.2535"/>
<sequence>MVGVVDNDCAGCHCGCGVSAAITAVQLTSAVMNISVFFIALRPPG</sequence>
<gene>
    <name evidence="1" type="ORF">LTSERUB_3245</name>
</gene>
<protein>
    <submittedName>
        <fullName evidence="1">Uncharacterized protein</fullName>
    </submittedName>
</protein>
<name>G5QKM9_SALRU</name>